<keyword evidence="5 6" id="KW-0456">Lyase</keyword>
<dbReference type="PROSITE" id="PS51383">
    <property type="entry name" value="YJEF_C_3"/>
    <property type="match status" value="1"/>
</dbReference>
<proteinExistence type="inferred from homology"/>
<feature type="domain" description="YjeF C-terminal" evidence="7">
    <location>
        <begin position="22"/>
        <end position="304"/>
    </location>
</feature>
<name>A0A8H9KVC4_9MICO</name>
<comment type="function">
    <text evidence="6">Catalyzes the dehydration of the S-form of NAD(P)HX at the expense of ADP, which is converted to AMP. Together with NAD(P)HX epimerase, which catalyzes the epimerization of the S- and R-forms, the enzyme allows the repair of both epimers of NAD(P)HX, a damaged form of NAD(P)H that is a result of enzymatic or heat-dependent hydration.</text>
</comment>
<sequence>MWAVAEVPVAVRGGDADAPRPVTPHLLEDWPLPEPEGSKYSRGQALVVGGSRSTPGGVLLAGRAALRTGAGRLSVAVAASVAQHVAVALPECGARGLAEDEDGSVTGEGAGEALAKELERADAVLVGPGLDSAEGTARLLDELVGRLAEDTPVVLDAYGLTSLPQADPATARALRGRLVLTPNAHELAHLLGQEEVSEDHLVEAALEAAERFDAVVGASTVVAAGGEVWEMTTGDTGLGTSGSGDVVAGATVGLLSRGASPVQALVWAKYVHAAAGDDLVMRFGRVGYLAGELVDQLPRVLRSLRGN</sequence>
<feature type="binding site" evidence="6">
    <location>
        <position position="244"/>
    </location>
    <ligand>
        <name>AMP</name>
        <dbReference type="ChEBI" id="CHEBI:456215"/>
    </ligand>
</feature>
<dbReference type="GO" id="GO:0052856">
    <property type="term" value="F:NAD(P)HX epimerase activity"/>
    <property type="evidence" value="ECO:0007669"/>
    <property type="project" value="TreeGrafter"/>
</dbReference>
<evidence type="ECO:0000256" key="1">
    <source>
        <dbReference type="ARBA" id="ARBA00022741"/>
    </source>
</evidence>
<evidence type="ECO:0000256" key="5">
    <source>
        <dbReference type="ARBA" id="ARBA00023239"/>
    </source>
</evidence>
<dbReference type="Gene3D" id="3.40.1190.20">
    <property type="match status" value="1"/>
</dbReference>
<dbReference type="Pfam" id="PF01256">
    <property type="entry name" value="Carb_kinase"/>
    <property type="match status" value="1"/>
</dbReference>
<reference evidence="8" key="2">
    <citation type="submission" date="2020-09" db="EMBL/GenBank/DDBJ databases">
        <authorList>
            <person name="Sun Q."/>
            <person name="Zhou Y."/>
        </authorList>
    </citation>
    <scope>NUCLEOTIDE SEQUENCE</scope>
    <source>
        <strain evidence="8">CGMCC 1.10749</strain>
    </source>
</reference>
<dbReference type="PANTHER" id="PTHR12592">
    <property type="entry name" value="ATP-DEPENDENT (S)-NAD(P)H-HYDRATE DEHYDRATASE FAMILY MEMBER"/>
    <property type="match status" value="1"/>
</dbReference>
<evidence type="ECO:0000256" key="6">
    <source>
        <dbReference type="HAMAP-Rule" id="MF_01965"/>
    </source>
</evidence>
<evidence type="ECO:0000313" key="9">
    <source>
        <dbReference type="Proteomes" id="UP000628079"/>
    </source>
</evidence>
<organism evidence="8 9">
    <name type="scientific">Knoellia flava</name>
    <dbReference type="NCBI Taxonomy" id="913969"/>
    <lineage>
        <taxon>Bacteria</taxon>
        <taxon>Bacillati</taxon>
        <taxon>Actinomycetota</taxon>
        <taxon>Actinomycetes</taxon>
        <taxon>Micrococcales</taxon>
        <taxon>Intrasporangiaceae</taxon>
        <taxon>Knoellia</taxon>
    </lineage>
</organism>
<dbReference type="InterPro" id="IPR029056">
    <property type="entry name" value="Ribokinase-like"/>
</dbReference>
<evidence type="ECO:0000313" key="8">
    <source>
        <dbReference type="EMBL" id="GGB87991.1"/>
    </source>
</evidence>
<protein>
    <recommendedName>
        <fullName evidence="6">ADP-dependent (S)-NAD(P)H-hydrate dehydratase</fullName>
        <ecNumber evidence="6">4.2.1.136</ecNumber>
    </recommendedName>
    <alternativeName>
        <fullName evidence="6">ADP-dependent NAD(P)HX dehydratase</fullName>
    </alternativeName>
</protein>
<evidence type="ECO:0000256" key="3">
    <source>
        <dbReference type="ARBA" id="ARBA00022857"/>
    </source>
</evidence>
<dbReference type="EMBL" id="BMEA01000003">
    <property type="protein sequence ID" value="GGB87991.1"/>
    <property type="molecule type" value="Genomic_DNA"/>
</dbReference>
<dbReference type="SUPFAM" id="SSF53613">
    <property type="entry name" value="Ribokinase-like"/>
    <property type="match status" value="1"/>
</dbReference>
<reference evidence="8" key="1">
    <citation type="journal article" date="2014" name="Int. J. Syst. Evol. Microbiol.">
        <title>Complete genome sequence of Corynebacterium casei LMG S-19264T (=DSM 44701T), isolated from a smear-ripened cheese.</title>
        <authorList>
            <consortium name="US DOE Joint Genome Institute (JGI-PGF)"/>
            <person name="Walter F."/>
            <person name="Albersmeier A."/>
            <person name="Kalinowski J."/>
            <person name="Ruckert C."/>
        </authorList>
    </citation>
    <scope>NUCLEOTIDE SEQUENCE</scope>
    <source>
        <strain evidence="8">CGMCC 1.10749</strain>
    </source>
</reference>
<keyword evidence="3 6" id="KW-0521">NADP</keyword>
<dbReference type="EC" id="4.2.1.136" evidence="6"/>
<dbReference type="HAMAP" id="MF_01965">
    <property type="entry name" value="NADHX_dehydratase"/>
    <property type="match status" value="1"/>
</dbReference>
<dbReference type="Proteomes" id="UP000628079">
    <property type="component" value="Unassembled WGS sequence"/>
</dbReference>
<comment type="similarity">
    <text evidence="6">Belongs to the NnrD/CARKD family.</text>
</comment>
<dbReference type="GO" id="GO:0110051">
    <property type="term" value="P:metabolite repair"/>
    <property type="evidence" value="ECO:0007669"/>
    <property type="project" value="TreeGrafter"/>
</dbReference>
<dbReference type="InterPro" id="IPR000631">
    <property type="entry name" value="CARKD"/>
</dbReference>
<gene>
    <name evidence="6 8" type="primary">nnrD</name>
    <name evidence="8" type="ORF">GCM10011314_29770</name>
</gene>
<evidence type="ECO:0000256" key="4">
    <source>
        <dbReference type="ARBA" id="ARBA00023027"/>
    </source>
</evidence>
<keyword evidence="2 6" id="KW-0067">ATP-binding</keyword>
<dbReference type="CDD" id="cd01171">
    <property type="entry name" value="YXKO-related"/>
    <property type="match status" value="1"/>
</dbReference>
<evidence type="ECO:0000259" key="7">
    <source>
        <dbReference type="PROSITE" id="PS51383"/>
    </source>
</evidence>
<feature type="binding site" evidence="6">
    <location>
        <position position="245"/>
    </location>
    <ligand>
        <name>(6S)-NADPHX</name>
        <dbReference type="ChEBI" id="CHEBI:64076"/>
    </ligand>
</feature>
<comment type="caution">
    <text evidence="8">The sequence shown here is derived from an EMBL/GenBank/DDBJ whole genome shotgun (WGS) entry which is preliminary data.</text>
</comment>
<keyword evidence="4 6" id="KW-0520">NAD</keyword>
<dbReference type="GO" id="GO:0005524">
    <property type="term" value="F:ATP binding"/>
    <property type="evidence" value="ECO:0007669"/>
    <property type="project" value="UniProtKB-KW"/>
</dbReference>
<dbReference type="NCBIfam" id="TIGR00196">
    <property type="entry name" value="yjeF_cterm"/>
    <property type="match status" value="1"/>
</dbReference>
<keyword evidence="1 6" id="KW-0547">Nucleotide-binding</keyword>
<comment type="subunit">
    <text evidence="6">Homotetramer.</text>
</comment>
<accession>A0A8H9KVC4</accession>
<dbReference type="AlphaFoldDB" id="A0A8H9KVC4"/>
<dbReference type="PANTHER" id="PTHR12592:SF0">
    <property type="entry name" value="ATP-DEPENDENT (S)-NAD(P)H-HYDRATE DEHYDRATASE"/>
    <property type="match status" value="1"/>
</dbReference>
<comment type="catalytic activity">
    <reaction evidence="6">
        <text>(6S)-NADHX + ADP = AMP + phosphate + NADH + H(+)</text>
        <dbReference type="Rhea" id="RHEA:32223"/>
        <dbReference type="ChEBI" id="CHEBI:15378"/>
        <dbReference type="ChEBI" id="CHEBI:43474"/>
        <dbReference type="ChEBI" id="CHEBI:57945"/>
        <dbReference type="ChEBI" id="CHEBI:64074"/>
        <dbReference type="ChEBI" id="CHEBI:456215"/>
        <dbReference type="ChEBI" id="CHEBI:456216"/>
        <dbReference type="EC" id="4.2.1.136"/>
    </reaction>
</comment>
<dbReference type="GO" id="GO:0052855">
    <property type="term" value="F:ADP-dependent NAD(P)H-hydrate dehydratase activity"/>
    <property type="evidence" value="ECO:0007669"/>
    <property type="project" value="UniProtKB-UniRule"/>
</dbReference>
<feature type="binding site" evidence="6">
    <location>
        <position position="129"/>
    </location>
    <ligand>
        <name>(6S)-NADPHX</name>
        <dbReference type="ChEBI" id="CHEBI:64076"/>
    </ligand>
</feature>
<dbReference type="GO" id="GO:0046496">
    <property type="term" value="P:nicotinamide nucleotide metabolic process"/>
    <property type="evidence" value="ECO:0007669"/>
    <property type="project" value="UniProtKB-UniRule"/>
</dbReference>
<comment type="catalytic activity">
    <reaction evidence="6">
        <text>(6S)-NADPHX + ADP = AMP + phosphate + NADPH + H(+)</text>
        <dbReference type="Rhea" id="RHEA:32235"/>
        <dbReference type="ChEBI" id="CHEBI:15378"/>
        <dbReference type="ChEBI" id="CHEBI:43474"/>
        <dbReference type="ChEBI" id="CHEBI:57783"/>
        <dbReference type="ChEBI" id="CHEBI:64076"/>
        <dbReference type="ChEBI" id="CHEBI:456215"/>
        <dbReference type="ChEBI" id="CHEBI:456216"/>
        <dbReference type="EC" id="4.2.1.136"/>
    </reaction>
</comment>
<comment type="caution">
    <text evidence="6">Lacks conserved residue(s) required for the propagation of feature annotation.</text>
</comment>
<comment type="cofactor">
    <cofactor evidence="6">
        <name>Mg(2+)</name>
        <dbReference type="ChEBI" id="CHEBI:18420"/>
    </cofactor>
</comment>
<evidence type="ECO:0000256" key="2">
    <source>
        <dbReference type="ARBA" id="ARBA00022840"/>
    </source>
</evidence>